<evidence type="ECO:0000313" key="12">
    <source>
        <dbReference type="EMBL" id="MDA0159714.1"/>
    </source>
</evidence>
<dbReference type="InterPro" id="IPR000601">
    <property type="entry name" value="PKD_dom"/>
</dbReference>
<dbReference type="InterPro" id="IPR008979">
    <property type="entry name" value="Galactose-bd-like_sf"/>
</dbReference>
<gene>
    <name evidence="12" type="ORF">OM076_05530</name>
</gene>
<dbReference type="InterPro" id="IPR027268">
    <property type="entry name" value="Peptidase_M4/M1_CTD_sf"/>
</dbReference>
<dbReference type="Pfam" id="PF02128">
    <property type="entry name" value="Peptidase_M36"/>
    <property type="match status" value="1"/>
</dbReference>
<feature type="compositionally biased region" description="Polar residues" evidence="9">
    <location>
        <begin position="1211"/>
        <end position="1230"/>
    </location>
</feature>
<dbReference type="Pfam" id="PF13750">
    <property type="entry name" value="Big_3_3"/>
    <property type="match status" value="1"/>
</dbReference>
<evidence type="ECO:0000313" key="13">
    <source>
        <dbReference type="Proteomes" id="UP001149140"/>
    </source>
</evidence>
<dbReference type="InterPro" id="IPR025711">
    <property type="entry name" value="PepSY"/>
</dbReference>
<dbReference type="RefSeq" id="WP_270038484.1">
    <property type="nucleotide sequence ID" value="NZ_JAPDOD010000003.1"/>
</dbReference>
<dbReference type="GO" id="GO:0005615">
    <property type="term" value="C:extracellular space"/>
    <property type="evidence" value="ECO:0007669"/>
    <property type="project" value="InterPro"/>
</dbReference>
<dbReference type="PROSITE" id="PS50022">
    <property type="entry name" value="FA58C_3"/>
    <property type="match status" value="1"/>
</dbReference>
<dbReference type="SUPFAM" id="SSF55486">
    <property type="entry name" value="Metalloproteases ('zincins'), catalytic domain"/>
    <property type="match status" value="1"/>
</dbReference>
<dbReference type="SUPFAM" id="SSF49299">
    <property type="entry name" value="PKD domain"/>
    <property type="match status" value="1"/>
</dbReference>
<feature type="region of interest" description="Disordered" evidence="9">
    <location>
        <begin position="981"/>
        <end position="1009"/>
    </location>
</feature>
<dbReference type="GO" id="GO:0004222">
    <property type="term" value="F:metalloendopeptidase activity"/>
    <property type="evidence" value="ECO:0007669"/>
    <property type="project" value="InterPro"/>
</dbReference>
<dbReference type="Pfam" id="PF03413">
    <property type="entry name" value="PepSY"/>
    <property type="match status" value="1"/>
</dbReference>
<dbReference type="SUPFAM" id="SSF49452">
    <property type="entry name" value="Starch-binding domain-like"/>
    <property type="match status" value="1"/>
</dbReference>
<keyword evidence="6" id="KW-0378">Hydrolase</keyword>
<keyword evidence="4" id="KW-0479">Metal-binding</keyword>
<dbReference type="SMART" id="SM00089">
    <property type="entry name" value="PKD"/>
    <property type="match status" value="1"/>
</dbReference>
<evidence type="ECO:0000256" key="1">
    <source>
        <dbReference type="ARBA" id="ARBA00000548"/>
    </source>
</evidence>
<dbReference type="PANTHER" id="PTHR34677">
    <property type="match status" value="1"/>
</dbReference>
<dbReference type="EMBL" id="JAPDOD010000003">
    <property type="protein sequence ID" value="MDA0159714.1"/>
    <property type="molecule type" value="Genomic_DNA"/>
</dbReference>
<comment type="caution">
    <text evidence="12">The sequence shown here is derived from an EMBL/GenBank/DDBJ whole genome shotgun (WGS) entry which is preliminary data.</text>
</comment>
<name>A0A9X3MNZ3_9ACTN</name>
<dbReference type="GO" id="GO:0005975">
    <property type="term" value="P:carbohydrate metabolic process"/>
    <property type="evidence" value="ECO:0007669"/>
    <property type="project" value="UniProtKB-ARBA"/>
</dbReference>
<dbReference type="Gene3D" id="3.10.170.10">
    <property type="match status" value="1"/>
</dbReference>
<dbReference type="Proteomes" id="UP001149140">
    <property type="component" value="Unassembled WGS sequence"/>
</dbReference>
<evidence type="ECO:0000256" key="4">
    <source>
        <dbReference type="ARBA" id="ARBA00022723"/>
    </source>
</evidence>
<dbReference type="PRINTS" id="PR00999">
    <property type="entry name" value="FUNGALYSIN"/>
</dbReference>
<evidence type="ECO:0000256" key="2">
    <source>
        <dbReference type="ARBA" id="ARBA00012595"/>
    </source>
</evidence>
<evidence type="ECO:0000259" key="10">
    <source>
        <dbReference type="PROSITE" id="PS50022"/>
    </source>
</evidence>
<keyword evidence="7" id="KW-0862">Zinc</keyword>
<dbReference type="InterPro" id="IPR013784">
    <property type="entry name" value="Carb-bd-like_fold"/>
</dbReference>
<dbReference type="SUPFAM" id="SSF49785">
    <property type="entry name" value="Galactose-binding domain-like"/>
    <property type="match status" value="1"/>
</dbReference>
<dbReference type="InterPro" id="IPR013783">
    <property type="entry name" value="Ig-like_fold"/>
</dbReference>
<sequence length="2313" mass="237100">MQHRLGRQGVVDLDRRTGTPRVLARLDGTLTGPSARSPESIASSYLGANLAVLGLASGDVSGAPEVSALPGGVTSVTWRQSVDGIPSSDGVLRVNVGSDGRVLSVLGAPEHGLDVSSAVPVLDAGEAVRAVQDDVGAYRSLVRRRGPSGAQRTTDYGHDTAASLVTSGDRLAWRVRYRADDDAVYDATVDARTGKVLRRVNMVKSETPALVWERFPGSGVGGTAATVNLEQSGWLSASATNLNGPNAHVYSDLDDNGVAATSEEVARVGGGFSFPLQPVAGTGCDAAHLCSWSGTADRVLNRQQDAVQAFYFANRFHDHLAAAPIGFTAAKGAFEGADDLLLETMDGASTGPDGNHLNNANMFTPPDGSHPRMQMYLWSSPFRRVSSGSDASVLYHEYTHGLSNRLVVDADGYGALNSAQAGAMGEAWSDWYAQDFIVDQFPGLDTGAVGEVAMGAYTDLSGSSSKLRYSPLDCPVTGADAIACPGRPALGSGGFTYGDFGRVAGGAEVHADGEIWAQTLWDLRTAVGSAKARALVTTGMSLLPPEPTFLDGRNGILLADQTLFGGADAGVIWGVFAVRGMGFFAAAVGGDDTAPAESFALPPAGDAPRGTISGQVTNAIGGAGVSGVTVGLAGGVSSVSAVTGADGRYTIADVPAGAYLKVLAGGGGWEGSSTSLSVTGGTTITFSPTVRRDWSATKGGATVTGSNGREYVEYGCGPNAALDQSQSLGWSTAAGSEKYLIVQLPNAVDVTSFAIDPTETCGDSAADATGGYRVETSPDGAAWTVARTGTFVSADRHTLNVLPPTAGASGVRYARVTLLSSQGGASASFRDLSEFAVYGTPTTPVAPVPDTTIAPGGPPFTFTSTLPGSTFECAIDAGAFAGCVSPFTPGALSDGDHVFSVRAVGDPTPATRTFTVDTTAPETTIDSGPSPFVFSSNDASATFECKVDDGAFAACTSPDARAFTDGTHTFSVRAKDAAGNVDPTPATKTFTVDTTPPETTIDSGPSPFVFSSSEAGSTFECKVDDGEFAACTSPDARTFADGTHTFSVRAKDAAGNVDPTPATKTFTVDTTAPETTIDSGPGPFVFSSNDASATFECKVDDGDFAACTSPDARTFADGTHTFSVRAKDAAGNVDQTPASKTFTVDTTAPETTIDSGPGPFVFSSNDAGATFECKVDDGEFAACTSPDARTFADGTHTFSVRAKDAAGNVDSTPASKTFTVDTTAPETTIDSGPGPFVFSSNDAGATFECKLDDGDFAACSSPDARTFADGTHTFSVRAKDAAGNVDPTPATKTFTVDTTAPETTIDSGPSPFVFSSNDASATFECKVDDGDFAACTSPDARTFADGPHTFLVRAKDAAGNVDPTPATKTFTVDTTAPETTIDSGPSPFVFSSNDASATFECKVDDGDYAACTSPDARTFADGTHTFSVRAKDAAGNVDSTPASKTFTVDTTPPETTIDSGPSPFVFSSNDASATFECKVDDGDFAACTSPDARTFADGTHTFTVRAKDAAGNVDPTPATKTFTVDTTPPETTIDSGPSPFVFSSNEAGSTFECKLDDGDFAACTSPDARTFAAGTHTFSVRAKDVAGNVDPTPAAKTFDVDNTAPQTTIDSGVSGTTRDTTPQFLFSSSEPGSTFECRVNGAPFESCTSPRELGPLLDGTYTFEVRATDAAGNPDATPASRTFTVDTTAPETTLQAGGPPFRFSSSEAGSTFECKVDAGPYEACTSPRDVGALQDGDHVFLVRATDSVGNTDQTPESRTFTIDTTAPQTTVDAGPSPFRFSSSEANSTFECRLDGAAFATCTSPKDLGTLPEGTHTFDVRATDAAGNTDQTPASQTFVVDRTGPAVATVSGPPNRSNDKTPTFTFASAEPDSKFECKLTSPDLTAEFAPCESPKEYGPLADDARYTFTVRAQDPAGNYGTPSTFSYTLFTTAPVTGITSGPEGLTNDASPVFLLASSPPGATFTCTLDGRPIVPCPTLLPLPPQADGTHTLEVVATDDAGNTDATPYVRTFTVDTKAPEVTLQSGPASPAHSGPLAFDLLSTEGTLACALDDGEYGSCAPIIQASTLAAGVHVFRARAQDAAGNISAPVEYTFTVVNAAPTATLALDGTSGVAPLAVRPTITGADPDHDRLTYKLDFGDGQIATGTLPVSLVGHRYDTPGVYTLKLTVDDGRATATATADVTVTTPQADVPPPPPPVETPLSLTLSASTLSLGTFVPGVARDYSATLTAATTGNGTLSVSDASGTAPGHLVGPAGALAQPLQVLAASGALTPLTAPVVVPATMTFQQSIGASEVLTPGAYTKSLTFTLAVTTP</sequence>
<dbReference type="InterPro" id="IPR011096">
    <property type="entry name" value="FTP_domain"/>
</dbReference>
<evidence type="ECO:0000256" key="6">
    <source>
        <dbReference type="ARBA" id="ARBA00022801"/>
    </source>
</evidence>
<feature type="region of interest" description="Disordered" evidence="9">
    <location>
        <begin position="1513"/>
        <end position="1538"/>
    </location>
</feature>
<dbReference type="GO" id="GO:0004556">
    <property type="term" value="F:alpha-amylase activity"/>
    <property type="evidence" value="ECO:0007669"/>
    <property type="project" value="UniProtKB-EC"/>
</dbReference>
<dbReference type="Gene3D" id="2.60.120.260">
    <property type="entry name" value="Galactose-binding domain-like"/>
    <property type="match status" value="1"/>
</dbReference>
<reference evidence="12" key="1">
    <citation type="submission" date="2022-10" db="EMBL/GenBank/DDBJ databases">
        <title>The WGS of Solirubrobacter ginsenosidimutans DSM 21036.</title>
        <authorList>
            <person name="Jiang Z."/>
        </authorList>
    </citation>
    <scope>NUCLEOTIDE SEQUENCE</scope>
    <source>
        <strain evidence="12">DSM 21036</strain>
    </source>
</reference>
<feature type="region of interest" description="Disordered" evidence="9">
    <location>
        <begin position="1052"/>
        <end position="1082"/>
    </location>
</feature>
<accession>A0A9X3MNZ3</accession>
<evidence type="ECO:0000256" key="7">
    <source>
        <dbReference type="ARBA" id="ARBA00022833"/>
    </source>
</evidence>
<dbReference type="PROSITE" id="PS50093">
    <property type="entry name" value="PKD"/>
    <property type="match status" value="1"/>
</dbReference>
<evidence type="ECO:0000256" key="5">
    <source>
        <dbReference type="ARBA" id="ARBA00022729"/>
    </source>
</evidence>
<dbReference type="EC" id="3.2.1.1" evidence="2"/>
<dbReference type="Gene3D" id="2.60.40.1120">
    <property type="entry name" value="Carboxypeptidase-like, regulatory domain"/>
    <property type="match status" value="1"/>
</dbReference>
<dbReference type="PANTHER" id="PTHR34677:SF3">
    <property type="entry name" value="BACTERIAL IG-LIKE DOMAIN-CONTAINING PROTEIN"/>
    <property type="match status" value="1"/>
</dbReference>
<evidence type="ECO:0000259" key="11">
    <source>
        <dbReference type="PROSITE" id="PS50093"/>
    </source>
</evidence>
<organism evidence="12 13">
    <name type="scientific">Solirubrobacter ginsenosidimutans</name>
    <dbReference type="NCBI Taxonomy" id="490573"/>
    <lineage>
        <taxon>Bacteria</taxon>
        <taxon>Bacillati</taxon>
        <taxon>Actinomycetota</taxon>
        <taxon>Thermoleophilia</taxon>
        <taxon>Solirubrobacterales</taxon>
        <taxon>Solirubrobacteraceae</taxon>
        <taxon>Solirubrobacter</taxon>
    </lineage>
</organism>
<dbReference type="Pfam" id="PF00754">
    <property type="entry name" value="F5_F8_type_C"/>
    <property type="match status" value="1"/>
</dbReference>
<dbReference type="Gene3D" id="2.60.40.10">
    <property type="entry name" value="Immunoglobulins"/>
    <property type="match status" value="14"/>
</dbReference>
<keyword evidence="8" id="KW-0482">Metalloprotease</keyword>
<dbReference type="Pfam" id="PF07504">
    <property type="entry name" value="FTP"/>
    <property type="match status" value="1"/>
</dbReference>
<evidence type="ECO:0000256" key="9">
    <source>
        <dbReference type="SAM" id="MobiDB-lite"/>
    </source>
</evidence>
<dbReference type="GO" id="GO:0030246">
    <property type="term" value="F:carbohydrate binding"/>
    <property type="evidence" value="ECO:0007669"/>
    <property type="project" value="InterPro"/>
</dbReference>
<feature type="region of interest" description="Disordered" evidence="9">
    <location>
        <begin position="1211"/>
        <end position="1234"/>
    </location>
</feature>
<dbReference type="Gene3D" id="1.10.390.10">
    <property type="entry name" value="Neutral Protease Domain 2"/>
    <property type="match status" value="1"/>
</dbReference>
<dbReference type="InterPro" id="IPR022038">
    <property type="entry name" value="Ig-like_bact"/>
</dbReference>
<dbReference type="Pfam" id="PF18911">
    <property type="entry name" value="PKD_4"/>
    <property type="match status" value="1"/>
</dbReference>
<feature type="compositionally biased region" description="Low complexity" evidence="9">
    <location>
        <begin position="1445"/>
        <end position="1456"/>
    </location>
</feature>
<feature type="compositionally biased region" description="Low complexity" evidence="9">
    <location>
        <begin position="1515"/>
        <end position="1532"/>
    </location>
</feature>
<feature type="domain" description="PKD" evidence="11">
    <location>
        <begin position="2100"/>
        <end position="2190"/>
    </location>
</feature>
<evidence type="ECO:0000256" key="3">
    <source>
        <dbReference type="ARBA" id="ARBA00022670"/>
    </source>
</evidence>
<keyword evidence="3" id="KW-0645">Protease</keyword>
<dbReference type="InterPro" id="IPR022409">
    <property type="entry name" value="PKD/Chitinase_dom"/>
</dbReference>
<proteinExistence type="predicted"/>
<feature type="compositionally biased region" description="Low complexity" evidence="9">
    <location>
        <begin position="983"/>
        <end position="1000"/>
    </location>
</feature>
<dbReference type="InterPro" id="IPR035986">
    <property type="entry name" value="PKD_dom_sf"/>
</dbReference>
<feature type="region of interest" description="Disordered" evidence="9">
    <location>
        <begin position="1439"/>
        <end position="1462"/>
    </location>
</feature>
<dbReference type="CDD" id="cd00146">
    <property type="entry name" value="PKD"/>
    <property type="match status" value="1"/>
</dbReference>
<comment type="catalytic activity">
    <reaction evidence="1">
        <text>Endohydrolysis of (1-&gt;4)-alpha-D-glucosidic linkages in polysaccharides containing three or more (1-&gt;4)-alpha-linked D-glucose units.</text>
        <dbReference type="EC" id="3.2.1.1"/>
    </reaction>
</comment>
<keyword evidence="5" id="KW-0732">Signal</keyword>
<protein>
    <recommendedName>
        <fullName evidence="2">alpha-amylase</fullName>
        <ecNumber evidence="2">3.2.1.1</ecNumber>
    </recommendedName>
</protein>
<keyword evidence="13" id="KW-1185">Reference proteome</keyword>
<dbReference type="InterPro" id="IPR000421">
    <property type="entry name" value="FA58C"/>
</dbReference>
<dbReference type="GO" id="GO:0008270">
    <property type="term" value="F:zinc ion binding"/>
    <property type="evidence" value="ECO:0007669"/>
    <property type="project" value="InterPro"/>
</dbReference>
<feature type="compositionally biased region" description="Polar residues" evidence="9">
    <location>
        <begin position="1062"/>
        <end position="1078"/>
    </location>
</feature>
<dbReference type="GO" id="GO:0006508">
    <property type="term" value="P:proteolysis"/>
    <property type="evidence" value="ECO:0007669"/>
    <property type="project" value="UniProtKB-KW"/>
</dbReference>
<dbReference type="InterPro" id="IPR001842">
    <property type="entry name" value="Peptidase_M36"/>
</dbReference>
<evidence type="ECO:0000256" key="8">
    <source>
        <dbReference type="ARBA" id="ARBA00023049"/>
    </source>
</evidence>
<feature type="domain" description="F5/8 type C" evidence="10">
    <location>
        <begin position="685"/>
        <end position="840"/>
    </location>
</feature>